<evidence type="ECO:0000313" key="2">
    <source>
        <dbReference type="EMBL" id="MBE5039607.1"/>
    </source>
</evidence>
<dbReference type="EMBL" id="JADCKB010000006">
    <property type="protein sequence ID" value="MBE5039607.1"/>
    <property type="molecule type" value="Genomic_DNA"/>
</dbReference>
<dbReference type="Pfam" id="PF13023">
    <property type="entry name" value="HD_3"/>
    <property type="match status" value="1"/>
</dbReference>
<dbReference type="RefSeq" id="WP_226392170.1">
    <property type="nucleotide sequence ID" value="NZ_JADCKB010000006.1"/>
</dbReference>
<proteinExistence type="predicted"/>
<gene>
    <name evidence="2" type="ORF">INF28_03910</name>
</gene>
<organism evidence="2 3">
    <name type="scientific">Ructibacterium gallinarum</name>
    <dbReference type="NCBI Taxonomy" id="2779355"/>
    <lineage>
        <taxon>Bacteria</taxon>
        <taxon>Bacillati</taxon>
        <taxon>Bacillota</taxon>
        <taxon>Clostridia</taxon>
        <taxon>Eubacteriales</taxon>
        <taxon>Oscillospiraceae</taxon>
        <taxon>Ructibacterium</taxon>
    </lineage>
</organism>
<dbReference type="AlphaFoldDB" id="A0A9D5LZ53"/>
<name>A0A9D5LZ53_9FIRM</name>
<dbReference type="SUPFAM" id="SSF109604">
    <property type="entry name" value="HD-domain/PDEase-like"/>
    <property type="match status" value="1"/>
</dbReference>
<comment type="caution">
    <text evidence="2">The sequence shown here is derived from an EMBL/GenBank/DDBJ whole genome shotgun (WGS) entry which is preliminary data.</text>
</comment>
<dbReference type="Proteomes" id="UP000806542">
    <property type="component" value="Unassembled WGS sequence"/>
</dbReference>
<feature type="domain" description="HD" evidence="1">
    <location>
        <begin position="192"/>
        <end position="367"/>
    </location>
</feature>
<dbReference type="Gene3D" id="1.10.3210.10">
    <property type="entry name" value="Hypothetical protein af1432"/>
    <property type="match status" value="2"/>
</dbReference>
<dbReference type="InterPro" id="IPR006674">
    <property type="entry name" value="HD_domain"/>
</dbReference>
<protein>
    <submittedName>
        <fullName evidence="2">HD domain-containing protein</fullName>
    </submittedName>
</protein>
<reference evidence="2" key="1">
    <citation type="submission" date="2020-10" db="EMBL/GenBank/DDBJ databases">
        <title>ChiBAC.</title>
        <authorList>
            <person name="Zenner C."/>
            <person name="Hitch T.C.A."/>
            <person name="Clavel T."/>
        </authorList>
    </citation>
    <scope>NUCLEOTIDE SEQUENCE</scope>
    <source>
        <strain evidence="2">DSM 107454</strain>
    </source>
</reference>
<accession>A0A9D5LZ53</accession>
<evidence type="ECO:0000259" key="1">
    <source>
        <dbReference type="Pfam" id="PF13023"/>
    </source>
</evidence>
<keyword evidence="3" id="KW-1185">Reference proteome</keyword>
<evidence type="ECO:0000313" key="3">
    <source>
        <dbReference type="Proteomes" id="UP000806542"/>
    </source>
</evidence>
<sequence length="393" mass="45673">MIRKSLIEFIFEAASIERWNDHIRPSRGFTELDKQSHKMICAYVLSKLAPEIDSFLLIEGGIFEFLHRLVLTDIKPPIFHRLMEEKGTELNRWAIEQIQPDIQAVSGGFASRFERYFTDPAYAVAEKKVLEAAHYLATKWEFDIIYDMCHTYYGIDQTRREIDSKLQTLETLPCFSSYMRNNNYQGFVNLLGELRFQQRWSRSPRIPATSVIGHMLIVAVLSYFCACEISACSQRCIHAFWGGLFHDVPEVLTRDIVSPVKNSVQGLDELIKQIEQEQMDSVLYPLIPETWRQEIEYFTNDEFCDKVILNGKISFVPEGKMNTMYNQDKYFPIDGRIIRGCDHLAACIETYMSHTCGITTHALQEGNRNLCHQYRNAQINGIDFGCLFDYFRI</sequence>